<dbReference type="InterPro" id="IPR036259">
    <property type="entry name" value="MFS_trans_sf"/>
</dbReference>
<feature type="transmembrane region" description="Helical" evidence="5">
    <location>
        <begin position="491"/>
        <end position="517"/>
    </location>
</feature>
<reference evidence="7" key="1">
    <citation type="submission" date="2022-11" db="UniProtKB">
        <authorList>
            <consortium name="WormBaseParasite"/>
        </authorList>
    </citation>
    <scope>IDENTIFICATION</scope>
</reference>
<feature type="transmembrane region" description="Helical" evidence="5">
    <location>
        <begin position="334"/>
        <end position="359"/>
    </location>
</feature>
<feature type="transmembrane region" description="Helical" evidence="5">
    <location>
        <begin position="148"/>
        <end position="170"/>
    </location>
</feature>
<feature type="transmembrane region" description="Helical" evidence="5">
    <location>
        <begin position="404"/>
        <end position="422"/>
    </location>
</feature>
<comment type="subcellular location">
    <subcellularLocation>
        <location evidence="1">Membrane</location>
        <topology evidence="1">Multi-pass membrane protein</topology>
    </subcellularLocation>
</comment>
<dbReference type="Pfam" id="PF07690">
    <property type="entry name" value="MFS_1"/>
    <property type="match status" value="1"/>
</dbReference>
<feature type="transmembrane region" description="Helical" evidence="5">
    <location>
        <begin position="176"/>
        <end position="201"/>
    </location>
</feature>
<accession>A0A914WMB6</accession>
<evidence type="ECO:0000256" key="3">
    <source>
        <dbReference type="ARBA" id="ARBA00022989"/>
    </source>
</evidence>
<dbReference type="WBParaSite" id="PSAMB.scaffold457size50439.g6105.t1">
    <property type="protein sequence ID" value="PSAMB.scaffold457size50439.g6105.t1"/>
    <property type="gene ID" value="PSAMB.scaffold457size50439.g6105"/>
</dbReference>
<organism evidence="6 7">
    <name type="scientific">Plectus sambesii</name>
    <dbReference type="NCBI Taxonomy" id="2011161"/>
    <lineage>
        <taxon>Eukaryota</taxon>
        <taxon>Metazoa</taxon>
        <taxon>Ecdysozoa</taxon>
        <taxon>Nematoda</taxon>
        <taxon>Chromadorea</taxon>
        <taxon>Plectida</taxon>
        <taxon>Plectina</taxon>
        <taxon>Plectoidea</taxon>
        <taxon>Plectidae</taxon>
        <taxon>Plectus</taxon>
    </lineage>
</organism>
<keyword evidence="6" id="KW-1185">Reference proteome</keyword>
<sequence length="557" mass="61069">MNNADVTTAVATGESVVAGSEGRSAACCSWGRRCREGCVSFARKINAEPVILLSMTAYGLIATIKPLFLYWARCIQIFSHRPDMHIENVTQFCLNLTSQNNTDQDIVERDIATWAIYLQLGSSVPTLLISPILGAWADGSGGRKKPLILSLVGLTIYGGLQVAATATFKILSVYPFMLLAELIAGFCGGVMTLFATSFAIATDDSRDEMRHGDSTVALRIGIASAFQVLGAIIGGILASVCTSVFPREEAYIVGAFIACCLMLLTVLYTVFLVKETHKEIAELEESARHVSGRDDTSVSLFARCFGTECWNVTKKKGLSVIQVLIEKREGWTRFCLNMSLVFVFVEVFALDSSLLVLITKRPPFSWSDKTWTIYSIFKNLTFTLGMIVFPLMIARTNWLGKDSILIMTGILSAAVVSILVSFARTTELLFICAALGFFAGGISPGFRSFIPRMVRKDETARLFTAFGGVIALCPILSALLFNSIFNATLHFWPSFVFLVAGIIMLAVLCGQCVTHYLMRSLWLRHSGEGFEPLVADADDDISDTDDTHRRRLQNAIT</sequence>
<feature type="transmembrane region" description="Helical" evidence="5">
    <location>
        <begin position="428"/>
        <end position="450"/>
    </location>
</feature>
<dbReference type="PANTHER" id="PTHR23507:SF6">
    <property type="entry name" value="PROTON-COUPLED FOLATE TRANSPORTER"/>
    <property type="match status" value="1"/>
</dbReference>
<keyword evidence="2 5" id="KW-0812">Transmembrane</keyword>
<dbReference type="Gene3D" id="1.20.1250.20">
    <property type="entry name" value="MFS general substrate transporter like domains"/>
    <property type="match status" value="1"/>
</dbReference>
<evidence type="ECO:0000256" key="5">
    <source>
        <dbReference type="SAM" id="Phobius"/>
    </source>
</evidence>
<protein>
    <submittedName>
        <fullName evidence="7">Uncharacterized protein</fullName>
    </submittedName>
</protein>
<feature type="transmembrane region" description="Helical" evidence="5">
    <location>
        <begin position="371"/>
        <end position="392"/>
    </location>
</feature>
<evidence type="ECO:0000256" key="4">
    <source>
        <dbReference type="ARBA" id="ARBA00023136"/>
    </source>
</evidence>
<name>A0A914WMB6_9BILA</name>
<evidence type="ECO:0000256" key="2">
    <source>
        <dbReference type="ARBA" id="ARBA00022692"/>
    </source>
</evidence>
<keyword evidence="3 5" id="KW-1133">Transmembrane helix</keyword>
<evidence type="ECO:0000256" key="1">
    <source>
        <dbReference type="ARBA" id="ARBA00004141"/>
    </source>
</evidence>
<evidence type="ECO:0000313" key="6">
    <source>
        <dbReference type="Proteomes" id="UP000887566"/>
    </source>
</evidence>
<feature type="transmembrane region" description="Helical" evidence="5">
    <location>
        <begin position="114"/>
        <end position="136"/>
    </location>
</feature>
<proteinExistence type="predicted"/>
<feature type="transmembrane region" description="Helical" evidence="5">
    <location>
        <begin position="251"/>
        <end position="273"/>
    </location>
</feature>
<feature type="transmembrane region" description="Helical" evidence="5">
    <location>
        <begin position="50"/>
        <end position="72"/>
    </location>
</feature>
<dbReference type="PANTHER" id="PTHR23507">
    <property type="entry name" value="ZGC:174356"/>
    <property type="match status" value="1"/>
</dbReference>
<keyword evidence="4 5" id="KW-0472">Membrane</keyword>
<dbReference type="GO" id="GO:0022857">
    <property type="term" value="F:transmembrane transporter activity"/>
    <property type="evidence" value="ECO:0007669"/>
    <property type="project" value="InterPro"/>
</dbReference>
<dbReference type="Proteomes" id="UP000887566">
    <property type="component" value="Unplaced"/>
</dbReference>
<dbReference type="SUPFAM" id="SSF103473">
    <property type="entry name" value="MFS general substrate transporter"/>
    <property type="match status" value="1"/>
</dbReference>
<feature type="transmembrane region" description="Helical" evidence="5">
    <location>
        <begin position="222"/>
        <end position="245"/>
    </location>
</feature>
<dbReference type="GO" id="GO:0016020">
    <property type="term" value="C:membrane"/>
    <property type="evidence" value="ECO:0007669"/>
    <property type="project" value="UniProtKB-SubCell"/>
</dbReference>
<evidence type="ECO:0000313" key="7">
    <source>
        <dbReference type="WBParaSite" id="PSAMB.scaffold457size50439.g6105.t1"/>
    </source>
</evidence>
<dbReference type="AlphaFoldDB" id="A0A914WMB6"/>
<feature type="transmembrane region" description="Helical" evidence="5">
    <location>
        <begin position="462"/>
        <end position="485"/>
    </location>
</feature>
<dbReference type="InterPro" id="IPR011701">
    <property type="entry name" value="MFS"/>
</dbReference>